<dbReference type="Proteomes" id="UP000886829">
    <property type="component" value="Unassembled WGS sequence"/>
</dbReference>
<evidence type="ECO:0000256" key="1">
    <source>
        <dbReference type="ARBA" id="ARBA00022448"/>
    </source>
</evidence>
<dbReference type="Gene3D" id="2.60.450.10">
    <property type="entry name" value="Lipopolysaccharide (LPS) transport protein A like domain"/>
    <property type="match status" value="1"/>
</dbReference>
<evidence type="ECO:0000313" key="7">
    <source>
        <dbReference type="EMBL" id="HIX56053.1"/>
    </source>
</evidence>
<keyword evidence="2" id="KW-0732">Signal</keyword>
<evidence type="ECO:0000259" key="6">
    <source>
        <dbReference type="Pfam" id="PF03968"/>
    </source>
</evidence>
<feature type="region of interest" description="Disordered" evidence="5">
    <location>
        <begin position="159"/>
        <end position="181"/>
    </location>
</feature>
<keyword evidence="3 4" id="KW-0574">Periplasm</keyword>
<feature type="compositionally biased region" description="Polar residues" evidence="5">
    <location>
        <begin position="159"/>
        <end position="171"/>
    </location>
</feature>
<comment type="similarity">
    <text evidence="4">Belongs to the LptA family.</text>
</comment>
<dbReference type="PANTHER" id="PTHR36504">
    <property type="entry name" value="LIPOPOLYSACCHARIDE EXPORT SYSTEM PROTEIN LPTA"/>
    <property type="match status" value="1"/>
</dbReference>
<evidence type="ECO:0000256" key="5">
    <source>
        <dbReference type="SAM" id="MobiDB-lite"/>
    </source>
</evidence>
<comment type="subunit">
    <text evidence="4">Component of the lipopolysaccharide transport and assembly complex.</text>
</comment>
<comment type="function">
    <text evidence="4">Involved in the assembly of lipopolysaccharide (LPS). Required for the translocation of LPS from the inner membrane to the outer membrane. May form a bridge between the inner membrane and the outer membrane, via interactions with LptC and LptD, thereby facilitating LPS transfer across the periplasm.</text>
</comment>
<evidence type="ECO:0000256" key="2">
    <source>
        <dbReference type="ARBA" id="ARBA00022729"/>
    </source>
</evidence>
<dbReference type="Pfam" id="PF03968">
    <property type="entry name" value="LptD_N"/>
    <property type="match status" value="1"/>
</dbReference>
<protein>
    <recommendedName>
        <fullName evidence="4">Lipopolysaccharide export system protein LptA</fullName>
    </recommendedName>
</protein>
<evidence type="ECO:0000256" key="4">
    <source>
        <dbReference type="HAMAP-Rule" id="MF_01914"/>
    </source>
</evidence>
<evidence type="ECO:0000313" key="8">
    <source>
        <dbReference type="Proteomes" id="UP000886829"/>
    </source>
</evidence>
<dbReference type="InterPro" id="IPR005653">
    <property type="entry name" value="OstA-like_N"/>
</dbReference>
<dbReference type="EMBL" id="DXEV01000024">
    <property type="protein sequence ID" value="HIX56053.1"/>
    <property type="molecule type" value="Genomic_DNA"/>
</dbReference>
<gene>
    <name evidence="4 7" type="primary">lptA</name>
    <name evidence="7" type="ORF">H9850_01100</name>
</gene>
<dbReference type="HAMAP" id="MF_01914">
    <property type="entry name" value="LPS_assembly_LptA"/>
    <property type="match status" value="1"/>
</dbReference>
<comment type="subcellular location">
    <subcellularLocation>
        <location evidence="4">Periplasm</location>
    </subcellularLocation>
</comment>
<dbReference type="PANTHER" id="PTHR36504:SF1">
    <property type="entry name" value="LIPOPOLYSACCHARIDE EXPORT SYSTEM PROTEIN LPTA"/>
    <property type="match status" value="1"/>
</dbReference>
<comment type="caution">
    <text evidence="7">The sequence shown here is derived from an EMBL/GenBank/DDBJ whole genome shotgun (WGS) entry which is preliminary data.</text>
</comment>
<reference evidence="7" key="1">
    <citation type="journal article" date="2021" name="PeerJ">
        <title>Extensive microbial diversity within the chicken gut microbiome revealed by metagenomics and culture.</title>
        <authorList>
            <person name="Gilroy R."/>
            <person name="Ravi A."/>
            <person name="Getino M."/>
            <person name="Pursley I."/>
            <person name="Horton D.L."/>
            <person name="Alikhan N.F."/>
            <person name="Baker D."/>
            <person name="Gharbi K."/>
            <person name="Hall N."/>
            <person name="Watson M."/>
            <person name="Adriaenssens E.M."/>
            <person name="Foster-Nyarko E."/>
            <person name="Jarju S."/>
            <person name="Secka A."/>
            <person name="Antonio M."/>
            <person name="Oren A."/>
            <person name="Chaudhuri R.R."/>
            <person name="La Ragione R."/>
            <person name="Hildebrand F."/>
            <person name="Pallen M.J."/>
        </authorList>
    </citation>
    <scope>NUCLEOTIDE SEQUENCE</scope>
    <source>
        <strain evidence="7">USASDec5-558</strain>
    </source>
</reference>
<dbReference type="NCBIfam" id="TIGR03002">
    <property type="entry name" value="outer_YhbN_LptA"/>
    <property type="match status" value="1"/>
</dbReference>
<organism evidence="7 8">
    <name type="scientific">Candidatus Anaerobiospirillum pullistercoris</name>
    <dbReference type="NCBI Taxonomy" id="2838452"/>
    <lineage>
        <taxon>Bacteria</taxon>
        <taxon>Pseudomonadati</taxon>
        <taxon>Pseudomonadota</taxon>
        <taxon>Gammaproteobacteria</taxon>
        <taxon>Aeromonadales</taxon>
        <taxon>Succinivibrionaceae</taxon>
        <taxon>Anaerobiospirillum</taxon>
    </lineage>
</organism>
<name>A0A9D1WC13_9GAMM</name>
<accession>A0A9D1WC13</accession>
<dbReference type="InterPro" id="IPR052037">
    <property type="entry name" value="LPS_export_LptA"/>
</dbReference>
<dbReference type="GO" id="GO:0043165">
    <property type="term" value="P:Gram-negative-bacterium-type cell outer membrane assembly"/>
    <property type="evidence" value="ECO:0007669"/>
    <property type="project" value="UniProtKB-UniRule"/>
</dbReference>
<evidence type="ECO:0000256" key="3">
    <source>
        <dbReference type="ARBA" id="ARBA00022764"/>
    </source>
</evidence>
<keyword evidence="1 4" id="KW-0813">Transport</keyword>
<reference evidence="7" key="2">
    <citation type="submission" date="2021-04" db="EMBL/GenBank/DDBJ databases">
        <authorList>
            <person name="Gilroy R."/>
        </authorList>
    </citation>
    <scope>NUCLEOTIDE SEQUENCE</scope>
    <source>
        <strain evidence="7">USASDec5-558</strain>
    </source>
</reference>
<dbReference type="GO" id="GO:0017089">
    <property type="term" value="F:glycolipid transfer activity"/>
    <property type="evidence" value="ECO:0007669"/>
    <property type="project" value="TreeGrafter"/>
</dbReference>
<dbReference type="InterPro" id="IPR014340">
    <property type="entry name" value="LptA"/>
</dbReference>
<dbReference type="GO" id="GO:0030288">
    <property type="term" value="C:outer membrane-bounded periplasmic space"/>
    <property type="evidence" value="ECO:0007669"/>
    <property type="project" value="TreeGrafter"/>
</dbReference>
<sequence length="181" mass="20014">MRFTIHNLLKAPVGTLVPMVIALSAILSSPAYALKSDREQPINVESVEQSADLQANKLVFSGDVVATQGSIKVKADKIEITRNNDGTLKSIIAYGSPTTFEQQQDNGRYIRSRSSTLSYIPQETKIVLQGRAVIWQGESKMSGERIEYNINSQKMRAYNNNSQGGRVSSTFVPADFKKDQN</sequence>
<dbReference type="AlphaFoldDB" id="A0A9D1WC13"/>
<feature type="domain" description="Organic solvent tolerance-like N-terminal" evidence="6">
    <location>
        <begin position="43"/>
        <end position="154"/>
    </location>
</feature>
<dbReference type="GO" id="GO:0001530">
    <property type="term" value="F:lipopolysaccharide binding"/>
    <property type="evidence" value="ECO:0007669"/>
    <property type="project" value="InterPro"/>
</dbReference>
<dbReference type="GO" id="GO:0009279">
    <property type="term" value="C:cell outer membrane"/>
    <property type="evidence" value="ECO:0007669"/>
    <property type="project" value="TreeGrafter"/>
</dbReference>
<proteinExistence type="inferred from homology"/>
<dbReference type="GO" id="GO:0015920">
    <property type="term" value="P:lipopolysaccharide transport"/>
    <property type="evidence" value="ECO:0007669"/>
    <property type="project" value="UniProtKB-UniRule"/>
</dbReference>